<dbReference type="SUPFAM" id="SSF55729">
    <property type="entry name" value="Acyl-CoA N-acyltransferases (Nat)"/>
    <property type="match status" value="1"/>
</dbReference>
<sequence>MTPLIQPTSDKAFAERLVRQNMSSYYDQLGMHWDSALFERDWCRFEAYQLIINACPVGLLCLNHDTQAFYIRELQIEPAWQRQGFGAAAIRYTIDRARQTSIDTLRLRVFCINPAMALYQRMGFYVLKTEGNTHYMERRIV</sequence>
<dbReference type="PROSITE" id="PS51186">
    <property type="entry name" value="GNAT"/>
    <property type="match status" value="1"/>
</dbReference>
<protein>
    <submittedName>
        <fullName evidence="2">Acetyltransferase (GNAT) family protein</fullName>
    </submittedName>
</protein>
<gene>
    <name evidence="2" type="ORF">B0H98_101546</name>
</gene>
<keyword evidence="3" id="KW-1185">Reference proteome</keyword>
<dbReference type="InterPro" id="IPR016181">
    <property type="entry name" value="Acyl_CoA_acyltransferase"/>
</dbReference>
<dbReference type="RefSeq" id="WP_106373512.1">
    <property type="nucleotide sequence ID" value="NZ_PVTK01000001.1"/>
</dbReference>
<dbReference type="OrthoDB" id="6871659at2"/>
<dbReference type="Proteomes" id="UP000237647">
    <property type="component" value="Unassembled WGS sequence"/>
</dbReference>
<dbReference type="EMBL" id="PVTK01000001">
    <property type="protein sequence ID" value="PRY66552.1"/>
    <property type="molecule type" value="Genomic_DNA"/>
</dbReference>
<dbReference type="CDD" id="cd04301">
    <property type="entry name" value="NAT_SF"/>
    <property type="match status" value="1"/>
</dbReference>
<evidence type="ECO:0000313" key="3">
    <source>
        <dbReference type="Proteomes" id="UP000237647"/>
    </source>
</evidence>
<dbReference type="AlphaFoldDB" id="A0A2T0V8N2"/>
<feature type="domain" description="N-acetyltransferase" evidence="1">
    <location>
        <begin position="1"/>
        <end position="141"/>
    </location>
</feature>
<accession>A0A2T0V8N2</accession>
<evidence type="ECO:0000259" key="1">
    <source>
        <dbReference type="PROSITE" id="PS51186"/>
    </source>
</evidence>
<proteinExistence type="predicted"/>
<dbReference type="Gene3D" id="3.40.630.30">
    <property type="match status" value="1"/>
</dbReference>
<dbReference type="InterPro" id="IPR000182">
    <property type="entry name" value="GNAT_dom"/>
</dbReference>
<dbReference type="GO" id="GO:0016747">
    <property type="term" value="F:acyltransferase activity, transferring groups other than amino-acyl groups"/>
    <property type="evidence" value="ECO:0007669"/>
    <property type="project" value="InterPro"/>
</dbReference>
<reference evidence="2 3" key="1">
    <citation type="submission" date="2018-03" db="EMBL/GenBank/DDBJ databases">
        <title>Genomic Encyclopedia of Type Strains, Phase III (KMG-III): the genomes of soil and plant-associated and newly described type strains.</title>
        <authorList>
            <person name="Whitman W."/>
        </authorList>
    </citation>
    <scope>NUCLEOTIDE SEQUENCE [LARGE SCALE GENOMIC DNA]</scope>
    <source>
        <strain evidence="2 3">CGMCC 1.12152</strain>
    </source>
</reference>
<evidence type="ECO:0000313" key="2">
    <source>
        <dbReference type="EMBL" id="PRY66552.1"/>
    </source>
</evidence>
<keyword evidence="2" id="KW-0808">Transferase</keyword>
<comment type="caution">
    <text evidence="2">The sequence shown here is derived from an EMBL/GenBank/DDBJ whole genome shotgun (WGS) entry which is preliminary data.</text>
</comment>
<organism evidence="2 3">
    <name type="scientific">Vreelandella songnenensis</name>
    <dbReference type="NCBI Taxonomy" id="1176243"/>
    <lineage>
        <taxon>Bacteria</taxon>
        <taxon>Pseudomonadati</taxon>
        <taxon>Pseudomonadota</taxon>
        <taxon>Gammaproteobacteria</taxon>
        <taxon>Oceanospirillales</taxon>
        <taxon>Halomonadaceae</taxon>
        <taxon>Vreelandella</taxon>
    </lineage>
</organism>
<dbReference type="Pfam" id="PF00583">
    <property type="entry name" value="Acetyltransf_1"/>
    <property type="match status" value="1"/>
</dbReference>
<name>A0A2T0V8N2_9GAMM</name>